<dbReference type="PANTHER" id="PTHR13586:SF1">
    <property type="entry name" value="PROTEIN LSM14 HOMOLOG B"/>
    <property type="match status" value="1"/>
</dbReference>
<dbReference type="EMBL" id="WKFB01001131">
    <property type="protein sequence ID" value="KAF6715224.1"/>
    <property type="molecule type" value="Genomic_DNA"/>
</dbReference>
<dbReference type="AlphaFoldDB" id="A0A834BTH1"/>
<gene>
    <name evidence="5" type="ORF">FQA47_011325</name>
</gene>
<evidence type="ECO:0000256" key="1">
    <source>
        <dbReference type="ARBA" id="ARBA00022845"/>
    </source>
</evidence>
<dbReference type="Pfam" id="PF12701">
    <property type="entry name" value="LSM14"/>
    <property type="match status" value="1"/>
</dbReference>
<organism evidence="5 6">
    <name type="scientific">Oryzias melastigma</name>
    <name type="common">Marine medaka</name>
    <dbReference type="NCBI Taxonomy" id="30732"/>
    <lineage>
        <taxon>Eukaryota</taxon>
        <taxon>Metazoa</taxon>
        <taxon>Chordata</taxon>
        <taxon>Craniata</taxon>
        <taxon>Vertebrata</taxon>
        <taxon>Euteleostomi</taxon>
        <taxon>Actinopterygii</taxon>
        <taxon>Neopterygii</taxon>
        <taxon>Teleostei</taxon>
        <taxon>Neoteleostei</taxon>
        <taxon>Acanthomorphata</taxon>
        <taxon>Ovalentaria</taxon>
        <taxon>Atherinomorphae</taxon>
        <taxon>Beloniformes</taxon>
        <taxon>Adrianichthyidae</taxon>
        <taxon>Oryziinae</taxon>
        <taxon>Oryzias</taxon>
    </lineage>
</organism>
<dbReference type="Gene3D" id="2.30.30.100">
    <property type="match status" value="1"/>
</dbReference>
<dbReference type="InterPro" id="IPR010920">
    <property type="entry name" value="LSM_dom_sf"/>
</dbReference>
<feature type="region of interest" description="Disordered" evidence="3">
    <location>
        <begin position="169"/>
        <end position="189"/>
    </location>
</feature>
<evidence type="ECO:0000259" key="4">
    <source>
        <dbReference type="PROSITE" id="PS52002"/>
    </source>
</evidence>
<dbReference type="GO" id="GO:0006417">
    <property type="term" value="P:regulation of translation"/>
    <property type="evidence" value="ECO:0007669"/>
    <property type="project" value="UniProtKB-KW"/>
</dbReference>
<comment type="caution">
    <text evidence="5">The sequence shown here is derived from an EMBL/GenBank/DDBJ whole genome shotgun (WGS) entry which is preliminary data.</text>
</comment>
<keyword evidence="2" id="KW-0687">Ribonucleoprotein</keyword>
<reference evidence="5" key="1">
    <citation type="journal article" name="BMC Genomics">
        <title>Long-read sequencing and de novo genome assembly of marine medaka (Oryzias melastigma).</title>
        <authorList>
            <person name="Liang P."/>
            <person name="Saqib H.S.A."/>
            <person name="Ni X."/>
            <person name="Shen Y."/>
        </authorList>
    </citation>
    <scope>NUCLEOTIDE SEQUENCE</scope>
    <source>
        <strain evidence="5">Bigg-433</strain>
    </source>
</reference>
<dbReference type="Proteomes" id="UP000646548">
    <property type="component" value="Unassembled WGS sequence"/>
</dbReference>
<keyword evidence="1" id="KW-0810">Translation regulation</keyword>
<evidence type="ECO:0000313" key="6">
    <source>
        <dbReference type="Proteomes" id="UP000646548"/>
    </source>
</evidence>
<dbReference type="GO" id="GO:1990904">
    <property type="term" value="C:ribonucleoprotein complex"/>
    <property type="evidence" value="ECO:0007669"/>
    <property type="project" value="UniProtKB-KW"/>
</dbReference>
<dbReference type="PANTHER" id="PTHR13586">
    <property type="entry name" value="SCD6 PROTEIN-RELATED"/>
    <property type="match status" value="1"/>
</dbReference>
<name>A0A834BTH1_ORYME</name>
<dbReference type="CDD" id="cd01736">
    <property type="entry name" value="LSm14_N"/>
    <property type="match status" value="1"/>
</dbReference>
<evidence type="ECO:0000313" key="5">
    <source>
        <dbReference type="EMBL" id="KAF6715224.1"/>
    </source>
</evidence>
<proteinExistence type="predicted"/>
<sequence>MASAKPYIGCKIWLISKAQNRYEGILYTIDKIDSTVVLAKVKCFGTEGRPADRPSPPKSEIYEYITFRGSDIKDIALCEPAVYHHSSLVSDPAIIHSSSAISSNICSTLGPLSPMKMPAYNQLAASSLLNHQYASAIGKSARPLLQDMHFRRGPMVEKAVQTIQMENSRPVRGLASSQEQQWDRRQLQRPRYDTYQNQRDVYVKRARALEVDLVEEESKALLRLQPTPGVGILND</sequence>
<protein>
    <submittedName>
        <fullName evidence="5">LSM14-like protein B</fullName>
    </submittedName>
</protein>
<dbReference type="SMART" id="SM01271">
    <property type="entry name" value="LSM14"/>
    <property type="match status" value="1"/>
</dbReference>
<dbReference type="GO" id="GO:0003729">
    <property type="term" value="F:mRNA binding"/>
    <property type="evidence" value="ECO:0007669"/>
    <property type="project" value="TreeGrafter"/>
</dbReference>
<accession>A0A834BTH1</accession>
<dbReference type="PROSITE" id="PS52002">
    <property type="entry name" value="SM"/>
    <property type="match status" value="1"/>
</dbReference>
<evidence type="ECO:0000256" key="2">
    <source>
        <dbReference type="ARBA" id="ARBA00023274"/>
    </source>
</evidence>
<evidence type="ECO:0000256" key="3">
    <source>
        <dbReference type="SAM" id="MobiDB-lite"/>
    </source>
</evidence>
<dbReference type="SUPFAM" id="SSF50182">
    <property type="entry name" value="Sm-like ribonucleoproteins"/>
    <property type="match status" value="1"/>
</dbReference>
<dbReference type="InterPro" id="IPR025609">
    <property type="entry name" value="Lsm14-like_N"/>
</dbReference>
<dbReference type="InterPro" id="IPR047575">
    <property type="entry name" value="Sm"/>
</dbReference>
<feature type="domain" description="Sm" evidence="4">
    <location>
        <begin position="1"/>
        <end position="81"/>
    </location>
</feature>